<dbReference type="Pfam" id="PF07690">
    <property type="entry name" value="MFS_1"/>
    <property type="match status" value="1"/>
</dbReference>
<feature type="transmembrane region" description="Helical" evidence="7">
    <location>
        <begin position="81"/>
        <end position="108"/>
    </location>
</feature>
<evidence type="ECO:0000256" key="4">
    <source>
        <dbReference type="ARBA" id="ARBA00022989"/>
    </source>
</evidence>
<reference evidence="9 10" key="1">
    <citation type="submission" date="2024-01" db="EMBL/GenBank/DDBJ databases">
        <title>Complete genome of Cladobotryum mycophilum ATHUM6906.</title>
        <authorList>
            <person name="Christinaki A.C."/>
            <person name="Myridakis A.I."/>
            <person name="Kouvelis V.N."/>
        </authorList>
    </citation>
    <scope>NUCLEOTIDE SEQUENCE [LARGE SCALE GENOMIC DNA]</scope>
    <source>
        <strain evidence="9 10">ATHUM6906</strain>
    </source>
</reference>
<dbReference type="InterPro" id="IPR011701">
    <property type="entry name" value="MFS"/>
</dbReference>
<proteinExistence type="inferred from homology"/>
<feature type="transmembrane region" description="Helical" evidence="7">
    <location>
        <begin position="312"/>
        <end position="331"/>
    </location>
</feature>
<keyword evidence="3 7" id="KW-0812">Transmembrane</keyword>
<keyword evidence="5 7" id="KW-0472">Membrane</keyword>
<name>A0ABR0SJE8_9HYPO</name>
<dbReference type="PROSITE" id="PS50850">
    <property type="entry name" value="MFS"/>
    <property type="match status" value="1"/>
</dbReference>
<feature type="transmembrane region" description="Helical" evidence="7">
    <location>
        <begin position="352"/>
        <end position="371"/>
    </location>
</feature>
<feature type="transmembrane region" description="Helical" evidence="7">
    <location>
        <begin position="412"/>
        <end position="434"/>
    </location>
</feature>
<feature type="transmembrane region" description="Helical" evidence="7">
    <location>
        <begin position="383"/>
        <end position="405"/>
    </location>
</feature>
<evidence type="ECO:0000256" key="5">
    <source>
        <dbReference type="ARBA" id="ARBA00023136"/>
    </source>
</evidence>
<evidence type="ECO:0000256" key="1">
    <source>
        <dbReference type="ARBA" id="ARBA00004141"/>
    </source>
</evidence>
<feature type="transmembrane region" description="Helical" evidence="7">
    <location>
        <begin position="205"/>
        <end position="225"/>
    </location>
</feature>
<evidence type="ECO:0000313" key="9">
    <source>
        <dbReference type="EMBL" id="KAK5991895.1"/>
    </source>
</evidence>
<comment type="caution">
    <text evidence="9">The sequence shown here is derived from an EMBL/GenBank/DDBJ whole genome shotgun (WGS) entry which is preliminary data.</text>
</comment>
<gene>
    <name evidence="9" type="ORF">PT974_05283</name>
</gene>
<feature type="region of interest" description="Disordered" evidence="6">
    <location>
        <begin position="1"/>
        <end position="20"/>
    </location>
</feature>
<feature type="transmembrane region" description="Helical" evidence="7">
    <location>
        <begin position="446"/>
        <end position="468"/>
    </location>
</feature>
<keyword evidence="10" id="KW-1185">Reference proteome</keyword>
<dbReference type="SUPFAM" id="SSF103473">
    <property type="entry name" value="MFS general substrate transporter"/>
    <property type="match status" value="1"/>
</dbReference>
<evidence type="ECO:0000313" key="10">
    <source>
        <dbReference type="Proteomes" id="UP001338125"/>
    </source>
</evidence>
<accession>A0ABR0SJE8</accession>
<evidence type="ECO:0000256" key="6">
    <source>
        <dbReference type="SAM" id="MobiDB-lite"/>
    </source>
</evidence>
<dbReference type="InterPro" id="IPR036259">
    <property type="entry name" value="MFS_trans_sf"/>
</dbReference>
<dbReference type="EMBL" id="JAVFKD010000012">
    <property type="protein sequence ID" value="KAK5991895.1"/>
    <property type="molecule type" value="Genomic_DNA"/>
</dbReference>
<feature type="transmembrane region" description="Helical" evidence="7">
    <location>
        <begin position="115"/>
        <end position="135"/>
    </location>
</feature>
<feature type="transmembrane region" description="Helical" evidence="7">
    <location>
        <begin position="267"/>
        <end position="292"/>
    </location>
</feature>
<comment type="subcellular location">
    <subcellularLocation>
        <location evidence="1">Membrane</location>
        <topology evidence="1">Multi-pass membrane protein</topology>
    </subcellularLocation>
</comment>
<feature type="domain" description="Major facilitator superfamily (MFS) profile" evidence="8">
    <location>
        <begin position="50"/>
        <end position="472"/>
    </location>
</feature>
<comment type="similarity">
    <text evidence="2">Belongs to the major facilitator superfamily.</text>
</comment>
<dbReference type="PANTHER" id="PTHR23502:SF68">
    <property type="entry name" value="MULTIDRUG TRANSPORTER, PUTATIVE (AFU_ORTHOLOGUE AFUA_3G01120)-RELATED"/>
    <property type="match status" value="1"/>
</dbReference>
<protein>
    <submittedName>
        <fullName evidence="9">MFS transporter fsa7</fullName>
    </submittedName>
</protein>
<dbReference type="Proteomes" id="UP001338125">
    <property type="component" value="Unassembled WGS sequence"/>
</dbReference>
<sequence>MSQHEKSSDENSQTDVEQGSPELAIGRLDWDGPDDSENPLNWPTLNRNMQIIIVALILFIVNLASTMYAPGEQQLQKEFGFHSTIVGTLTVSIFVLGYAIGPLVWAPLSELYGRLWVYAASSILFLAFLIGSAFATSTGQFIAFRIISGMAGGCTQALCGATVADVTPREKRGKWMSWVVLGPAVGPCVGPIMGGFITQGAGWRWIFRVLVIACGSVLILAVFYLRETHAGVIIRRRAIQRGYKHVDEKEGNVSSYLLRATIRPLKLLVLSPIVLALSTYVAIAFGTFFILLTSFPQVFESQYGFTTGTSGLAYLAIGMGSLFGLIIYGVFSDRMVKARAAKTGSSKPEDRLPLMAYFSPSIAIGIFWYGWTVDKHVHWSAPIIGSFFIGMGVVFCMMPCMVYLVDAFGAEAAASAMAAFTLLRSIAGAFLPIAGPPLYRALGLGWGNSLLGFISVALIPIPWIFMIYGERIRLSRKVTL</sequence>
<evidence type="ECO:0000256" key="3">
    <source>
        <dbReference type="ARBA" id="ARBA00022692"/>
    </source>
</evidence>
<feature type="transmembrane region" description="Helical" evidence="7">
    <location>
        <begin position="51"/>
        <end position="69"/>
    </location>
</feature>
<evidence type="ECO:0000256" key="2">
    <source>
        <dbReference type="ARBA" id="ARBA00008335"/>
    </source>
</evidence>
<feature type="transmembrane region" description="Helical" evidence="7">
    <location>
        <begin position="175"/>
        <end position="193"/>
    </location>
</feature>
<dbReference type="Gene3D" id="1.20.1250.20">
    <property type="entry name" value="MFS general substrate transporter like domains"/>
    <property type="match status" value="1"/>
</dbReference>
<dbReference type="PANTHER" id="PTHR23502">
    <property type="entry name" value="MAJOR FACILITATOR SUPERFAMILY"/>
    <property type="match status" value="1"/>
</dbReference>
<dbReference type="InterPro" id="IPR020846">
    <property type="entry name" value="MFS_dom"/>
</dbReference>
<evidence type="ECO:0000256" key="7">
    <source>
        <dbReference type="SAM" id="Phobius"/>
    </source>
</evidence>
<keyword evidence="4 7" id="KW-1133">Transmembrane helix</keyword>
<dbReference type="CDD" id="cd17323">
    <property type="entry name" value="MFS_Tpo1_MDR_like"/>
    <property type="match status" value="1"/>
</dbReference>
<organism evidence="9 10">
    <name type="scientific">Cladobotryum mycophilum</name>
    <dbReference type="NCBI Taxonomy" id="491253"/>
    <lineage>
        <taxon>Eukaryota</taxon>
        <taxon>Fungi</taxon>
        <taxon>Dikarya</taxon>
        <taxon>Ascomycota</taxon>
        <taxon>Pezizomycotina</taxon>
        <taxon>Sordariomycetes</taxon>
        <taxon>Hypocreomycetidae</taxon>
        <taxon>Hypocreales</taxon>
        <taxon>Hypocreaceae</taxon>
        <taxon>Cladobotryum</taxon>
    </lineage>
</organism>
<feature type="transmembrane region" description="Helical" evidence="7">
    <location>
        <begin position="141"/>
        <end position="163"/>
    </location>
</feature>
<evidence type="ECO:0000259" key="8">
    <source>
        <dbReference type="PROSITE" id="PS50850"/>
    </source>
</evidence>